<dbReference type="Pfam" id="PF20057">
    <property type="entry name" value="DUF6456"/>
    <property type="match status" value="1"/>
</dbReference>
<evidence type="ECO:0000313" key="2">
    <source>
        <dbReference type="EMBL" id="ENZ80615.1"/>
    </source>
</evidence>
<organism evidence="2 3">
    <name type="scientific">Caulobacter vibrioides OR37</name>
    <dbReference type="NCBI Taxonomy" id="1292034"/>
    <lineage>
        <taxon>Bacteria</taxon>
        <taxon>Pseudomonadati</taxon>
        <taxon>Pseudomonadota</taxon>
        <taxon>Alphaproteobacteria</taxon>
        <taxon>Caulobacterales</taxon>
        <taxon>Caulobacteraceae</taxon>
        <taxon>Caulobacter</taxon>
    </lineage>
</organism>
<dbReference type="PATRIC" id="fig|1292034.3.peg.3499"/>
<dbReference type="STRING" id="1292034.OR37_03527"/>
<reference evidence="2 3" key="1">
    <citation type="journal article" date="2013" name="Genome Announc.">
        <title>Draft Genome Sequence for Caulobacter sp. Strain OR37, a Bacterium Tolerant to Heavy Metals.</title>
        <authorList>
            <person name="Utturkar S.M."/>
            <person name="Bollmann A."/>
            <person name="Brzoska R.M."/>
            <person name="Klingeman D.M."/>
            <person name="Epstein S.E."/>
            <person name="Palumbo A.V."/>
            <person name="Brown S.D."/>
        </authorList>
    </citation>
    <scope>NUCLEOTIDE SEQUENCE [LARGE SCALE GENOMIC DNA]</scope>
    <source>
        <strain evidence="2 3">OR37</strain>
    </source>
</reference>
<dbReference type="eggNOG" id="COG0583">
    <property type="taxonomic scope" value="Bacteria"/>
</dbReference>
<feature type="domain" description="DUF6456" evidence="1">
    <location>
        <begin position="110"/>
        <end position="242"/>
    </location>
</feature>
<keyword evidence="3" id="KW-1185">Reference proteome</keyword>
<protein>
    <recommendedName>
        <fullName evidence="1">DUF6456 domain-containing protein</fullName>
    </recommendedName>
</protein>
<comment type="caution">
    <text evidence="2">The sequence shown here is derived from an EMBL/GenBank/DDBJ whole genome shotgun (WGS) entry which is preliminary data.</text>
</comment>
<accession>R0CWA6</accession>
<dbReference type="Proteomes" id="UP000013063">
    <property type="component" value="Unassembled WGS sequence"/>
</dbReference>
<dbReference type="InterPro" id="IPR045599">
    <property type="entry name" value="DUF6456"/>
</dbReference>
<gene>
    <name evidence="2" type="ORF">OR37_03527</name>
</gene>
<proteinExistence type="predicted"/>
<sequence length="244" mass="26439">MSAAAFEAELEARRQAERAMRLLARPGAVIEARETGYGVRLGANRRRAVMLSLDEAAFRVLAREATLKPRAQGGWTLVARPEPTVPPPPPGRPGVIEETVAAPAGEGTARRNLGESPIAWLARRRDREGRPWLTPIEAAAGERLREDFESLGTQGRMTMAWDAGPRVEGGRPGLAPAERDTAARQRIAKALDAVGPGLRGILENVCLLGSALETAERSLKLPRRAGKTVLKLALQSLARHYRMV</sequence>
<dbReference type="EMBL" id="APMP01000029">
    <property type="protein sequence ID" value="ENZ80615.1"/>
    <property type="molecule type" value="Genomic_DNA"/>
</dbReference>
<evidence type="ECO:0000313" key="3">
    <source>
        <dbReference type="Proteomes" id="UP000013063"/>
    </source>
</evidence>
<name>R0CWA6_CAUVI</name>
<dbReference type="AlphaFoldDB" id="R0CWA6"/>
<evidence type="ECO:0000259" key="1">
    <source>
        <dbReference type="Pfam" id="PF20057"/>
    </source>
</evidence>